<dbReference type="RefSeq" id="WP_224795725.1">
    <property type="nucleotide sequence ID" value="NZ_CABVHY010000023.1"/>
</dbReference>
<dbReference type="Proteomes" id="UP000379480">
    <property type="component" value="Unassembled WGS sequence"/>
</dbReference>
<dbReference type="EMBL" id="CABVHY010000023">
    <property type="protein sequence ID" value="VVO22247.1"/>
    <property type="molecule type" value="Genomic_DNA"/>
</dbReference>
<sequence length="134" mass="14628">MSQPDNEHVVRRNSAAQAVEFSVEVRQAMILLEGLINAGDLVLVPDQYIGNRLMFRPACRAPAVETVTATLGEVVGFSLDPLEQAIESTVRMLRDEHQQMSEAGAQRDTALCDRLASHLGALLAEQLKRGSADE</sequence>
<protein>
    <submittedName>
        <fullName evidence="1">Uncharacterized protein</fullName>
    </submittedName>
</protein>
<proteinExistence type="predicted"/>
<evidence type="ECO:0000313" key="1">
    <source>
        <dbReference type="EMBL" id="VVO22247.1"/>
    </source>
</evidence>
<dbReference type="AlphaFoldDB" id="A0A5E7E6L6"/>
<evidence type="ECO:0000313" key="2">
    <source>
        <dbReference type="Proteomes" id="UP000379480"/>
    </source>
</evidence>
<gene>
    <name evidence="1" type="ORF">PS723_04305</name>
</gene>
<name>A0A5E7E6L6_PSEFL</name>
<organism evidence="1 2">
    <name type="scientific">Pseudomonas fluorescens</name>
    <dbReference type="NCBI Taxonomy" id="294"/>
    <lineage>
        <taxon>Bacteria</taxon>
        <taxon>Pseudomonadati</taxon>
        <taxon>Pseudomonadota</taxon>
        <taxon>Gammaproteobacteria</taxon>
        <taxon>Pseudomonadales</taxon>
        <taxon>Pseudomonadaceae</taxon>
        <taxon>Pseudomonas</taxon>
    </lineage>
</organism>
<accession>A0A5E7E6L6</accession>
<reference evidence="1 2" key="1">
    <citation type="submission" date="2019-09" db="EMBL/GenBank/DDBJ databases">
        <authorList>
            <person name="Chandra G."/>
            <person name="Truman W A."/>
        </authorList>
    </citation>
    <scope>NUCLEOTIDE SEQUENCE [LARGE SCALE GENOMIC DNA]</scope>
    <source>
        <strain evidence="1">PS723</strain>
    </source>
</reference>